<dbReference type="AlphaFoldDB" id="A0A449B234"/>
<comment type="similarity">
    <text evidence="1">Belongs to the free Met sulfoxide reductase family.</text>
</comment>
<dbReference type="InterPro" id="IPR051330">
    <property type="entry name" value="Phosphatase_reg/MetRdx"/>
</dbReference>
<dbReference type="Gene3D" id="3.30.450.40">
    <property type="match status" value="1"/>
</dbReference>
<keyword evidence="3" id="KW-0560">Oxidoreductase</keyword>
<keyword evidence="4" id="KW-1185">Reference proteome</keyword>
<accession>A0A449B234</accession>
<name>A0A449B234_9BACT</name>
<dbReference type="Pfam" id="PF13185">
    <property type="entry name" value="GAF_2"/>
    <property type="match status" value="1"/>
</dbReference>
<dbReference type="GO" id="GO:0033745">
    <property type="term" value="F:L-methionine-(R)-S-oxide reductase activity"/>
    <property type="evidence" value="ECO:0007669"/>
    <property type="project" value="UniProtKB-EC"/>
</dbReference>
<dbReference type="InterPro" id="IPR029016">
    <property type="entry name" value="GAF-like_dom_sf"/>
</dbReference>
<dbReference type="SUPFAM" id="SSF55781">
    <property type="entry name" value="GAF domain-like"/>
    <property type="match status" value="1"/>
</dbReference>
<dbReference type="PANTHER" id="PTHR21021:SF15">
    <property type="entry name" value="FREE METHIONINE-R-SULFOXIDE REDUCTASE"/>
    <property type="match status" value="1"/>
</dbReference>
<dbReference type="FunFam" id="3.30.450.40:FF:000008">
    <property type="entry name" value="GAF domain-containing proteins"/>
    <property type="match status" value="1"/>
</dbReference>
<proteinExistence type="inferred from homology"/>
<sequence>MKDYQNLIAGEKKIYSILANTSAYIWEKYANLNWAGFYVNEDNCLYLHAFQGKVACSSIEFNRGVCGHAATTRKTVVVDDVNSFEDHIVCDINSKSEVVIPIIVDEQLFGVLDIDAPVIARFDKQTVSELEQLVQILQREIANLLR</sequence>
<dbReference type="OrthoDB" id="9796252at2"/>
<evidence type="ECO:0000259" key="2">
    <source>
        <dbReference type="Pfam" id="PF13185"/>
    </source>
</evidence>
<evidence type="ECO:0000256" key="1">
    <source>
        <dbReference type="ARBA" id="ARBA00038454"/>
    </source>
</evidence>
<protein>
    <submittedName>
        <fullName evidence="3">Free methionine-R-sulfoxide reductase</fullName>
        <ecNumber evidence="3">1.8.4.14</ecNumber>
    </submittedName>
</protein>
<reference evidence="3 4" key="1">
    <citation type="submission" date="2019-01" db="EMBL/GenBank/DDBJ databases">
        <authorList>
            <consortium name="Pathogen Informatics"/>
        </authorList>
    </citation>
    <scope>NUCLEOTIDE SEQUENCE [LARGE SCALE GENOMIC DNA]</scope>
    <source>
        <strain evidence="3 4">NCTC10181</strain>
    </source>
</reference>
<organism evidence="3 4">
    <name type="scientific">Mycoplasmopsis citelli</name>
    <dbReference type="NCBI Taxonomy" id="171281"/>
    <lineage>
        <taxon>Bacteria</taxon>
        <taxon>Bacillati</taxon>
        <taxon>Mycoplasmatota</taxon>
        <taxon>Mycoplasmoidales</taxon>
        <taxon>Metamycoplasmataceae</taxon>
        <taxon>Mycoplasmopsis</taxon>
    </lineage>
</organism>
<evidence type="ECO:0000313" key="3">
    <source>
        <dbReference type="EMBL" id="VEU74667.1"/>
    </source>
</evidence>
<dbReference type="Proteomes" id="UP000290985">
    <property type="component" value="Chromosome"/>
</dbReference>
<dbReference type="PANTHER" id="PTHR21021">
    <property type="entry name" value="GAF/PUTATIVE CYTOSKELETAL PROTEIN"/>
    <property type="match status" value="1"/>
</dbReference>
<dbReference type="EC" id="1.8.4.14" evidence="3"/>
<dbReference type="RefSeq" id="WP_129725476.1">
    <property type="nucleotide sequence ID" value="NZ_LR215036.1"/>
</dbReference>
<feature type="domain" description="GAF" evidence="2">
    <location>
        <begin position="34"/>
        <end position="135"/>
    </location>
</feature>
<dbReference type="GO" id="GO:0005829">
    <property type="term" value="C:cytosol"/>
    <property type="evidence" value="ECO:0007669"/>
    <property type="project" value="TreeGrafter"/>
</dbReference>
<dbReference type="InterPro" id="IPR003018">
    <property type="entry name" value="GAF"/>
</dbReference>
<dbReference type="EMBL" id="LR215036">
    <property type="protein sequence ID" value="VEU74667.1"/>
    <property type="molecule type" value="Genomic_DNA"/>
</dbReference>
<gene>
    <name evidence="3" type="primary">msrC</name>
    <name evidence="3" type="ORF">NCTC10181_00525</name>
</gene>
<dbReference type="KEGG" id="mcit:NCTC10181_00525"/>
<evidence type="ECO:0000313" key="4">
    <source>
        <dbReference type="Proteomes" id="UP000290985"/>
    </source>
</evidence>